<dbReference type="Proteomes" id="UP000746751">
    <property type="component" value="Unassembled WGS sequence"/>
</dbReference>
<gene>
    <name evidence="1" type="ORF">K8U80_09665</name>
</gene>
<evidence type="ECO:0000313" key="2">
    <source>
        <dbReference type="Proteomes" id="UP000746751"/>
    </source>
</evidence>
<sequence>MMSRMRFARRWALLSCLFCALLVGGSAVFGVWTERGLSDYGENPDRIKTMPYLYSAASQETLSDQEHEVESAGLVPPSTLADTSDAIVIGRFDGNRSFGYETCAVELTVTDVIKGIDIAEGERVAVYEQMSVGPMKGAESWEIYDPEGYAAFFEYLGCSDSDGAPLVVEPSETPFRDGMVPFLDGCEYVLFLNEQERHDDVTGESVRDARYVLVRSPYARLPVSDGLPVAVLQSRTDFVTVEEAAGLAHIVADERAERRYVDTRRALFEELEIAVRSA</sequence>
<organism evidence="1 2">
    <name type="scientific">Collinsella ihumii</name>
    <dbReference type="NCBI Taxonomy" id="1720204"/>
    <lineage>
        <taxon>Bacteria</taxon>
        <taxon>Bacillati</taxon>
        <taxon>Actinomycetota</taxon>
        <taxon>Coriobacteriia</taxon>
        <taxon>Coriobacteriales</taxon>
        <taxon>Coriobacteriaceae</taxon>
        <taxon>Collinsella</taxon>
    </lineage>
</organism>
<dbReference type="AlphaFoldDB" id="A0A921IQ94"/>
<reference evidence="1" key="1">
    <citation type="journal article" date="2021" name="PeerJ">
        <title>Extensive microbial diversity within the chicken gut microbiome revealed by metagenomics and culture.</title>
        <authorList>
            <person name="Gilroy R."/>
            <person name="Ravi A."/>
            <person name="Getino M."/>
            <person name="Pursley I."/>
            <person name="Horton D.L."/>
            <person name="Alikhan N.F."/>
            <person name="Baker D."/>
            <person name="Gharbi K."/>
            <person name="Hall N."/>
            <person name="Watson M."/>
            <person name="Adriaenssens E.M."/>
            <person name="Foster-Nyarko E."/>
            <person name="Jarju S."/>
            <person name="Secka A."/>
            <person name="Antonio M."/>
            <person name="Oren A."/>
            <person name="Chaudhuri R.R."/>
            <person name="La Ragione R."/>
            <person name="Hildebrand F."/>
            <person name="Pallen M.J."/>
        </authorList>
    </citation>
    <scope>NUCLEOTIDE SEQUENCE</scope>
    <source>
        <strain evidence="1">ChiGjej2B2-7701</strain>
    </source>
</reference>
<accession>A0A921IQ94</accession>
<protein>
    <submittedName>
        <fullName evidence="1">Uncharacterized protein</fullName>
    </submittedName>
</protein>
<proteinExistence type="predicted"/>
<reference evidence="1" key="2">
    <citation type="submission" date="2021-09" db="EMBL/GenBank/DDBJ databases">
        <authorList>
            <person name="Gilroy R."/>
        </authorList>
    </citation>
    <scope>NUCLEOTIDE SEQUENCE</scope>
    <source>
        <strain evidence="1">ChiGjej2B2-7701</strain>
    </source>
</reference>
<comment type="caution">
    <text evidence="1">The sequence shown here is derived from an EMBL/GenBank/DDBJ whole genome shotgun (WGS) entry which is preliminary data.</text>
</comment>
<dbReference type="EMBL" id="DYVF01000058">
    <property type="protein sequence ID" value="HJG31640.1"/>
    <property type="molecule type" value="Genomic_DNA"/>
</dbReference>
<evidence type="ECO:0000313" key="1">
    <source>
        <dbReference type="EMBL" id="HJG31640.1"/>
    </source>
</evidence>
<name>A0A921IQ94_9ACTN</name>